<feature type="non-terminal residue" evidence="1">
    <location>
        <position position="1"/>
    </location>
</feature>
<sequence length="60" mass="7049">WLSDAKHCSYEEYTVKNKELFQRLVLSDSDNYFTNMRPLTYPNVATDIQVDLYVSSIINV</sequence>
<reference evidence="1 2" key="1">
    <citation type="submission" date="2024-05" db="EMBL/GenBank/DDBJ databases">
        <title>Genome sequencing and assembly of Indian major carp, Cirrhinus mrigala (Hamilton, 1822).</title>
        <authorList>
            <person name="Mohindra V."/>
            <person name="Chowdhury L.M."/>
            <person name="Lal K."/>
            <person name="Jena J.K."/>
        </authorList>
    </citation>
    <scope>NUCLEOTIDE SEQUENCE [LARGE SCALE GENOMIC DNA]</scope>
    <source>
        <strain evidence="1">CM1030</strain>
        <tissue evidence="1">Blood</tissue>
    </source>
</reference>
<organism evidence="1 2">
    <name type="scientific">Cirrhinus mrigala</name>
    <name type="common">Mrigala</name>
    <dbReference type="NCBI Taxonomy" id="683832"/>
    <lineage>
        <taxon>Eukaryota</taxon>
        <taxon>Metazoa</taxon>
        <taxon>Chordata</taxon>
        <taxon>Craniata</taxon>
        <taxon>Vertebrata</taxon>
        <taxon>Euteleostomi</taxon>
        <taxon>Actinopterygii</taxon>
        <taxon>Neopterygii</taxon>
        <taxon>Teleostei</taxon>
        <taxon>Ostariophysi</taxon>
        <taxon>Cypriniformes</taxon>
        <taxon>Cyprinidae</taxon>
        <taxon>Labeoninae</taxon>
        <taxon>Labeonini</taxon>
        <taxon>Cirrhinus</taxon>
    </lineage>
</organism>
<evidence type="ECO:0000313" key="1">
    <source>
        <dbReference type="EMBL" id="KAL0151041.1"/>
    </source>
</evidence>
<protein>
    <submittedName>
        <fullName evidence="1">Uncharacterized protein</fullName>
    </submittedName>
</protein>
<proteinExistence type="predicted"/>
<dbReference type="EMBL" id="JAMKFB020000258">
    <property type="protein sequence ID" value="KAL0151041.1"/>
    <property type="molecule type" value="Genomic_DNA"/>
</dbReference>
<dbReference type="Proteomes" id="UP001529510">
    <property type="component" value="Unassembled WGS sequence"/>
</dbReference>
<dbReference type="AlphaFoldDB" id="A0ABD0MR23"/>
<comment type="caution">
    <text evidence="1">The sequence shown here is derived from an EMBL/GenBank/DDBJ whole genome shotgun (WGS) entry which is preliminary data.</text>
</comment>
<name>A0ABD0MR23_CIRMR</name>
<evidence type="ECO:0000313" key="2">
    <source>
        <dbReference type="Proteomes" id="UP001529510"/>
    </source>
</evidence>
<feature type="non-terminal residue" evidence="1">
    <location>
        <position position="60"/>
    </location>
</feature>
<accession>A0ABD0MR23</accession>
<keyword evidence="2" id="KW-1185">Reference proteome</keyword>
<gene>
    <name evidence="1" type="ORF">M9458_053554</name>
</gene>